<evidence type="ECO:0000256" key="1">
    <source>
        <dbReference type="SAM" id="Phobius"/>
    </source>
</evidence>
<dbReference type="EMBL" id="CVTD020000008">
    <property type="protein sequence ID" value="CRZ33831.1"/>
    <property type="molecule type" value="Genomic_DNA"/>
</dbReference>
<keyword evidence="1" id="KW-0812">Transmembrane</keyword>
<protein>
    <submittedName>
        <fullName evidence="2">Uncharacterized protein</fullName>
    </submittedName>
</protein>
<keyword evidence="1" id="KW-1133">Transmembrane helix</keyword>
<evidence type="ECO:0000313" key="3">
    <source>
        <dbReference type="Proteomes" id="UP000236497"/>
    </source>
</evidence>
<feature type="transmembrane region" description="Helical" evidence="1">
    <location>
        <begin position="9"/>
        <end position="27"/>
    </location>
</feature>
<evidence type="ECO:0000313" key="2">
    <source>
        <dbReference type="EMBL" id="CRZ33831.1"/>
    </source>
</evidence>
<accession>A0A0H5SG94</accession>
<proteinExistence type="predicted"/>
<name>A0A0H5SG94_HERHM</name>
<feature type="transmembrane region" description="Helical" evidence="1">
    <location>
        <begin position="39"/>
        <end position="60"/>
    </location>
</feature>
<gene>
    <name evidence="2" type="ORF">HHT355_0627</name>
</gene>
<keyword evidence="1" id="KW-0472">Membrane</keyword>
<reference evidence="2 3" key="1">
    <citation type="submission" date="2015-06" db="EMBL/GenBank/DDBJ databases">
        <authorList>
            <person name="Wibberg Daniel"/>
        </authorList>
    </citation>
    <scope>NUCLEOTIDE SEQUENCE [LARGE SCALE GENOMIC DNA]</scope>
    <source>
        <strain evidence="2 3">T3/55T</strain>
    </source>
</reference>
<keyword evidence="3" id="KW-1185">Reference proteome</keyword>
<sequence length="70" mass="8197">MKRRKVSNLLILCSFLLVLGFIIKILVHGLLNTLNQEKWLFSTLECILPAIILMIVGFYLRRHDKSQKKD</sequence>
<organism evidence="2 3">
    <name type="scientific">Herbinix hemicellulosilytica</name>
    <dbReference type="NCBI Taxonomy" id="1564487"/>
    <lineage>
        <taxon>Bacteria</taxon>
        <taxon>Bacillati</taxon>
        <taxon>Bacillota</taxon>
        <taxon>Clostridia</taxon>
        <taxon>Lachnospirales</taxon>
        <taxon>Lachnospiraceae</taxon>
        <taxon>Herbinix</taxon>
    </lineage>
</organism>
<dbReference type="AlphaFoldDB" id="A0A0H5SG94"/>
<dbReference type="Proteomes" id="UP000236497">
    <property type="component" value="Unassembled WGS sequence"/>
</dbReference>
<dbReference type="RefSeq" id="WP_103201981.1">
    <property type="nucleotide sequence ID" value="NZ_CVTD020000008.1"/>
</dbReference>